<dbReference type="PANTHER" id="PTHR10728">
    <property type="entry name" value="CYTOSOLIC PHOSPHOLIPASE A2"/>
    <property type="match status" value="1"/>
</dbReference>
<dbReference type="OrthoDB" id="4084751at2759"/>
<dbReference type="Pfam" id="PF01735">
    <property type="entry name" value="PLA2_B"/>
    <property type="match status" value="1"/>
</dbReference>
<evidence type="ECO:0000313" key="12">
    <source>
        <dbReference type="Proteomes" id="UP000305948"/>
    </source>
</evidence>
<dbReference type="EMBL" id="ML213507">
    <property type="protein sequence ID" value="TFK53593.1"/>
    <property type="molecule type" value="Genomic_DNA"/>
</dbReference>
<feature type="domain" description="PLA2c" evidence="10">
    <location>
        <begin position="36"/>
        <end position="584"/>
    </location>
</feature>
<feature type="signal peptide" evidence="9">
    <location>
        <begin position="1"/>
        <end position="23"/>
    </location>
</feature>
<keyword evidence="3 9" id="KW-0732">Signal</keyword>
<name>A0A5C3N8C5_9AGAM</name>
<evidence type="ECO:0000256" key="7">
    <source>
        <dbReference type="ARBA" id="ARBA00023180"/>
    </source>
</evidence>
<dbReference type="Proteomes" id="UP000305948">
    <property type="component" value="Unassembled WGS sequence"/>
</dbReference>
<sequence length="584" mass="62062">MVVLRRPATAALFTVSLFLTTHAQPAATLYTPAFAPCPPTFSLYRLAGPASNQTLNPAELSYVSSRKSTVLPGAWASYLSNVQAESLPLPAYVSSILNGTHGIDAYPTLGVAVSGGGWRAAIFGAGVLNALDGRNASSVGACTGGLLQGATYLTGLSGGSWLVTSLMQANFPTIQDLVYGQGEFGGWLPQYNLAEPTEDLGYYEGLVADVLGKYEAGFPVTMGDIWARILGRHFLNGTTEANFYEYDVPHGAGMTLSGVAETSKFASFKEPFPIVVADSRSDAGNRSNIVAGASIPLTNPIYEFTVYEMGSYDPILSAFTPARYLGTRNDSICVTGFDQLGFVQATSSNIFSSYNTTNLTSILNLLDPSLDLNELEPGIELDASVYPNPFYGLARDTYIDSNQTYLSLVDGGFDNESIPFQPLLVKARGVEVILAVDGTADVNGFAAGSSLIVSQNRTKLFPSAYSFPPVPSSVEDFIAENLTTHPSFFGCNSSAPTPLIIYLPNGAPPPGQPAITNTSSGQLEYSLTEVQAMLDQTHAIATMAGVDDDWPACLACAVVDRARERLGAAREGICSTCMERYCWS</sequence>
<gene>
    <name evidence="11" type="ORF">OE88DRAFT_1655790</name>
</gene>
<evidence type="ECO:0000259" key="10">
    <source>
        <dbReference type="PROSITE" id="PS51210"/>
    </source>
</evidence>
<comment type="similarity">
    <text evidence="1 9">Belongs to the lysophospholipase family.</text>
</comment>
<evidence type="ECO:0000256" key="6">
    <source>
        <dbReference type="ARBA" id="ARBA00023098"/>
    </source>
</evidence>
<proteinExistence type="inferred from homology"/>
<evidence type="ECO:0000256" key="1">
    <source>
        <dbReference type="ARBA" id="ARBA00008780"/>
    </source>
</evidence>
<evidence type="ECO:0000256" key="3">
    <source>
        <dbReference type="ARBA" id="ARBA00022729"/>
    </source>
</evidence>
<evidence type="ECO:0000256" key="4">
    <source>
        <dbReference type="ARBA" id="ARBA00022801"/>
    </source>
</evidence>
<dbReference type="GO" id="GO:0004623">
    <property type="term" value="F:phospholipase A2 activity"/>
    <property type="evidence" value="ECO:0007669"/>
    <property type="project" value="TreeGrafter"/>
</dbReference>
<dbReference type="SUPFAM" id="SSF52151">
    <property type="entry name" value="FabD/lysophospholipase-like"/>
    <property type="match status" value="1"/>
</dbReference>
<comment type="catalytic activity">
    <reaction evidence="9">
        <text>a 1-acyl-sn-glycero-3-phosphocholine + H2O = sn-glycerol 3-phosphocholine + a fatty acid + H(+)</text>
        <dbReference type="Rhea" id="RHEA:15177"/>
        <dbReference type="ChEBI" id="CHEBI:15377"/>
        <dbReference type="ChEBI" id="CHEBI:15378"/>
        <dbReference type="ChEBI" id="CHEBI:16870"/>
        <dbReference type="ChEBI" id="CHEBI:28868"/>
        <dbReference type="ChEBI" id="CHEBI:58168"/>
        <dbReference type="EC" id="3.1.1.5"/>
    </reaction>
</comment>
<evidence type="ECO:0000256" key="9">
    <source>
        <dbReference type="RuleBase" id="RU362103"/>
    </source>
</evidence>
<evidence type="ECO:0000256" key="5">
    <source>
        <dbReference type="ARBA" id="ARBA00022963"/>
    </source>
</evidence>
<dbReference type="GO" id="GO:0004622">
    <property type="term" value="F:phosphatidylcholine lysophospholipase activity"/>
    <property type="evidence" value="ECO:0007669"/>
    <property type="project" value="UniProtKB-EC"/>
</dbReference>
<feature type="chain" id="PRO_5023153047" description="Lysophospholipase" evidence="9">
    <location>
        <begin position="24"/>
        <end position="584"/>
    </location>
</feature>
<keyword evidence="7" id="KW-0325">Glycoprotein</keyword>
<dbReference type="Gene3D" id="3.40.1090.10">
    <property type="entry name" value="Cytosolic phospholipase A2 catalytic domain"/>
    <property type="match status" value="1"/>
</dbReference>
<organism evidence="11 12">
    <name type="scientific">Heliocybe sulcata</name>
    <dbReference type="NCBI Taxonomy" id="5364"/>
    <lineage>
        <taxon>Eukaryota</taxon>
        <taxon>Fungi</taxon>
        <taxon>Dikarya</taxon>
        <taxon>Basidiomycota</taxon>
        <taxon>Agaricomycotina</taxon>
        <taxon>Agaricomycetes</taxon>
        <taxon>Gloeophyllales</taxon>
        <taxon>Gloeophyllaceae</taxon>
        <taxon>Heliocybe</taxon>
    </lineage>
</organism>
<dbReference type="STRING" id="5364.A0A5C3N8C5"/>
<dbReference type="PROSITE" id="PS51210">
    <property type="entry name" value="PLA2C"/>
    <property type="match status" value="1"/>
</dbReference>
<keyword evidence="12" id="KW-1185">Reference proteome</keyword>
<keyword evidence="5 8" id="KW-0442">Lipid degradation</keyword>
<dbReference type="AlphaFoldDB" id="A0A5C3N8C5"/>
<dbReference type="GO" id="GO:0005829">
    <property type="term" value="C:cytosol"/>
    <property type="evidence" value="ECO:0007669"/>
    <property type="project" value="TreeGrafter"/>
</dbReference>
<protein>
    <recommendedName>
        <fullName evidence="2 9">Lysophospholipase</fullName>
        <ecNumber evidence="2 9">3.1.1.5</ecNumber>
    </recommendedName>
</protein>
<dbReference type="InterPro" id="IPR002642">
    <property type="entry name" value="LysoPLipase_cat_dom"/>
</dbReference>
<evidence type="ECO:0000313" key="11">
    <source>
        <dbReference type="EMBL" id="TFK53593.1"/>
    </source>
</evidence>
<accession>A0A5C3N8C5</accession>
<evidence type="ECO:0000256" key="2">
    <source>
        <dbReference type="ARBA" id="ARBA00013274"/>
    </source>
</evidence>
<dbReference type="InterPro" id="IPR016035">
    <property type="entry name" value="Acyl_Trfase/lysoPLipase"/>
</dbReference>
<evidence type="ECO:0000256" key="8">
    <source>
        <dbReference type="PROSITE-ProRule" id="PRU00555"/>
    </source>
</evidence>
<reference evidence="11 12" key="1">
    <citation type="journal article" date="2019" name="Nat. Ecol. Evol.">
        <title>Megaphylogeny resolves global patterns of mushroom evolution.</title>
        <authorList>
            <person name="Varga T."/>
            <person name="Krizsan K."/>
            <person name="Foldi C."/>
            <person name="Dima B."/>
            <person name="Sanchez-Garcia M."/>
            <person name="Sanchez-Ramirez S."/>
            <person name="Szollosi G.J."/>
            <person name="Szarkandi J.G."/>
            <person name="Papp V."/>
            <person name="Albert L."/>
            <person name="Andreopoulos W."/>
            <person name="Angelini C."/>
            <person name="Antonin V."/>
            <person name="Barry K.W."/>
            <person name="Bougher N.L."/>
            <person name="Buchanan P."/>
            <person name="Buyck B."/>
            <person name="Bense V."/>
            <person name="Catcheside P."/>
            <person name="Chovatia M."/>
            <person name="Cooper J."/>
            <person name="Damon W."/>
            <person name="Desjardin D."/>
            <person name="Finy P."/>
            <person name="Geml J."/>
            <person name="Haridas S."/>
            <person name="Hughes K."/>
            <person name="Justo A."/>
            <person name="Karasinski D."/>
            <person name="Kautmanova I."/>
            <person name="Kiss B."/>
            <person name="Kocsube S."/>
            <person name="Kotiranta H."/>
            <person name="LaButti K.M."/>
            <person name="Lechner B.E."/>
            <person name="Liimatainen K."/>
            <person name="Lipzen A."/>
            <person name="Lukacs Z."/>
            <person name="Mihaltcheva S."/>
            <person name="Morgado L.N."/>
            <person name="Niskanen T."/>
            <person name="Noordeloos M.E."/>
            <person name="Ohm R.A."/>
            <person name="Ortiz-Santana B."/>
            <person name="Ovrebo C."/>
            <person name="Racz N."/>
            <person name="Riley R."/>
            <person name="Savchenko A."/>
            <person name="Shiryaev A."/>
            <person name="Soop K."/>
            <person name="Spirin V."/>
            <person name="Szebenyi C."/>
            <person name="Tomsovsky M."/>
            <person name="Tulloss R.E."/>
            <person name="Uehling J."/>
            <person name="Grigoriev I.V."/>
            <person name="Vagvolgyi C."/>
            <person name="Papp T."/>
            <person name="Martin F.M."/>
            <person name="Miettinen O."/>
            <person name="Hibbett D.S."/>
            <person name="Nagy L.G."/>
        </authorList>
    </citation>
    <scope>NUCLEOTIDE SEQUENCE [LARGE SCALE GENOMIC DNA]</scope>
    <source>
        <strain evidence="11 12">OMC1185</strain>
    </source>
</reference>
<dbReference type="PANTHER" id="PTHR10728:SF33">
    <property type="entry name" value="LYSOPHOSPHOLIPASE 1-RELATED"/>
    <property type="match status" value="1"/>
</dbReference>
<dbReference type="GO" id="GO:0046475">
    <property type="term" value="P:glycerophospholipid catabolic process"/>
    <property type="evidence" value="ECO:0007669"/>
    <property type="project" value="TreeGrafter"/>
</dbReference>
<keyword evidence="6 8" id="KW-0443">Lipid metabolism</keyword>
<dbReference type="SMART" id="SM00022">
    <property type="entry name" value="PLAc"/>
    <property type="match status" value="1"/>
</dbReference>
<keyword evidence="4 8" id="KW-0378">Hydrolase</keyword>
<dbReference type="EC" id="3.1.1.5" evidence="2 9"/>